<proteinExistence type="predicted"/>
<protein>
    <submittedName>
        <fullName evidence="2">Uncharacterized protein</fullName>
    </submittedName>
</protein>
<dbReference type="Proteomes" id="UP000531561">
    <property type="component" value="Unassembled WGS sequence"/>
</dbReference>
<dbReference type="EMBL" id="JABFCT010000008">
    <property type="protein sequence ID" value="KAF5873639.1"/>
    <property type="molecule type" value="Genomic_DNA"/>
</dbReference>
<feature type="compositionally biased region" description="Polar residues" evidence="1">
    <location>
        <begin position="10"/>
        <end position="20"/>
    </location>
</feature>
<keyword evidence="3" id="KW-1185">Reference proteome</keyword>
<accession>A0A8H6AU04</accession>
<gene>
    <name evidence="2" type="ORF">Bfra_005103</name>
</gene>
<sequence length="85" mass="9362">MCGRIASHRITITSTPPKDSKLNTTSFYDFILPSLSLLLSTPAPTPPVPTIVHAKGKDKKNRSYCTLIILAFYPGFHYPTERGAV</sequence>
<evidence type="ECO:0000313" key="3">
    <source>
        <dbReference type="Proteomes" id="UP000531561"/>
    </source>
</evidence>
<evidence type="ECO:0000313" key="2">
    <source>
        <dbReference type="EMBL" id="KAF5873639.1"/>
    </source>
</evidence>
<organism evidence="2 3">
    <name type="scientific">Botrytis fragariae</name>
    <dbReference type="NCBI Taxonomy" id="1964551"/>
    <lineage>
        <taxon>Eukaryota</taxon>
        <taxon>Fungi</taxon>
        <taxon>Dikarya</taxon>
        <taxon>Ascomycota</taxon>
        <taxon>Pezizomycotina</taxon>
        <taxon>Leotiomycetes</taxon>
        <taxon>Helotiales</taxon>
        <taxon>Sclerotiniaceae</taxon>
        <taxon>Botrytis</taxon>
    </lineage>
</organism>
<dbReference type="GeneID" id="59259182"/>
<name>A0A8H6AU04_9HELO</name>
<comment type="caution">
    <text evidence="2">The sequence shown here is derived from an EMBL/GenBank/DDBJ whole genome shotgun (WGS) entry which is preliminary data.</text>
</comment>
<dbReference type="RefSeq" id="XP_037192585.1">
    <property type="nucleotide sequence ID" value="XM_037335490.1"/>
</dbReference>
<feature type="region of interest" description="Disordered" evidence="1">
    <location>
        <begin position="1"/>
        <end position="20"/>
    </location>
</feature>
<evidence type="ECO:0000256" key="1">
    <source>
        <dbReference type="SAM" id="MobiDB-lite"/>
    </source>
</evidence>
<dbReference type="AlphaFoldDB" id="A0A8H6AU04"/>
<reference evidence="2 3" key="1">
    <citation type="journal article" date="2020" name="Phytopathology">
        <title>A high-quality genome resource of Botrytis fragariae, a new and rapidly spreading fungal pathogen causing strawberry gray mold in the U.S.A.</title>
        <authorList>
            <person name="Wu Y."/>
            <person name="Saski C.A."/>
            <person name="Schnabel G."/>
            <person name="Xiao S."/>
            <person name="Hu M."/>
        </authorList>
    </citation>
    <scope>NUCLEOTIDE SEQUENCE [LARGE SCALE GENOMIC DNA]</scope>
    <source>
        <strain evidence="2 3">BVB16</strain>
    </source>
</reference>